<evidence type="ECO:0000313" key="4">
    <source>
        <dbReference type="Proteomes" id="UP001241758"/>
    </source>
</evidence>
<feature type="compositionally biased region" description="Basic residues" evidence="1">
    <location>
        <begin position="107"/>
        <end position="117"/>
    </location>
</feature>
<keyword evidence="4" id="KW-1185">Reference proteome</keyword>
<comment type="caution">
    <text evidence="3">The sequence shown here is derived from an EMBL/GenBank/DDBJ whole genome shotgun (WGS) entry which is preliminary data.</text>
</comment>
<feature type="transmembrane region" description="Helical" evidence="2">
    <location>
        <begin position="7"/>
        <end position="27"/>
    </location>
</feature>
<organism evidence="3 4">
    <name type="scientific">Actinoplanes sandaracinus</name>
    <dbReference type="NCBI Taxonomy" id="3045177"/>
    <lineage>
        <taxon>Bacteria</taxon>
        <taxon>Bacillati</taxon>
        <taxon>Actinomycetota</taxon>
        <taxon>Actinomycetes</taxon>
        <taxon>Micromonosporales</taxon>
        <taxon>Micromonosporaceae</taxon>
        <taxon>Actinoplanes</taxon>
    </lineage>
</organism>
<sequence length="117" mass="13494">MSRQHWIALVKAESIILLYAVLGVWAVQLQINPRYVDEFTIGICVTAGLLMLWQVPRYYVDRVSLTNKRLIWCAACSEEMYEPQAVEARLTPPTGEEEEEARAEPRRPRRHTRLAGP</sequence>
<evidence type="ECO:0008006" key="5">
    <source>
        <dbReference type="Google" id="ProtNLM"/>
    </source>
</evidence>
<keyword evidence="2" id="KW-1133">Transmembrane helix</keyword>
<gene>
    <name evidence="3" type="ORF">QLQ12_28425</name>
</gene>
<accession>A0ABT6WS75</accession>
<keyword evidence="2" id="KW-0472">Membrane</keyword>
<keyword evidence="2" id="KW-0812">Transmembrane</keyword>
<feature type="region of interest" description="Disordered" evidence="1">
    <location>
        <begin position="85"/>
        <end position="117"/>
    </location>
</feature>
<feature type="transmembrane region" description="Helical" evidence="2">
    <location>
        <begin position="39"/>
        <end position="60"/>
    </location>
</feature>
<dbReference type="Proteomes" id="UP001241758">
    <property type="component" value="Unassembled WGS sequence"/>
</dbReference>
<reference evidence="3 4" key="1">
    <citation type="submission" date="2023-05" db="EMBL/GenBank/DDBJ databases">
        <title>Actinoplanes sp. NEAU-A12 genome sequencing.</title>
        <authorList>
            <person name="Wang Z.-S."/>
        </authorList>
    </citation>
    <scope>NUCLEOTIDE SEQUENCE [LARGE SCALE GENOMIC DNA]</scope>
    <source>
        <strain evidence="3 4">NEAU-A12</strain>
    </source>
</reference>
<proteinExistence type="predicted"/>
<dbReference type="EMBL" id="JASCTH010000020">
    <property type="protein sequence ID" value="MDI6102553.1"/>
    <property type="molecule type" value="Genomic_DNA"/>
</dbReference>
<protein>
    <recommendedName>
        <fullName evidence="5">PrgI family protein</fullName>
    </recommendedName>
</protein>
<name>A0ABT6WS75_9ACTN</name>
<evidence type="ECO:0000256" key="2">
    <source>
        <dbReference type="SAM" id="Phobius"/>
    </source>
</evidence>
<dbReference type="RefSeq" id="WP_282763612.1">
    <property type="nucleotide sequence ID" value="NZ_JASCTH010000020.1"/>
</dbReference>
<evidence type="ECO:0000256" key="1">
    <source>
        <dbReference type="SAM" id="MobiDB-lite"/>
    </source>
</evidence>
<evidence type="ECO:0000313" key="3">
    <source>
        <dbReference type="EMBL" id="MDI6102553.1"/>
    </source>
</evidence>